<accession>A0ABQ4U1J2</accession>
<comment type="caution">
    <text evidence="2">The sequence shown here is derived from an EMBL/GenBank/DDBJ whole genome shotgun (WGS) entry which is preliminary data.</text>
</comment>
<sequence length="123" mass="12307">MRLSSKGVGPVGSGGRVGGGGGATESSLVMVPVAVAVAIVPKFWPESVTVKPSSGSTVASPATSTKRVWLVCPCAKLTEPVGRVPPAKSEASAAARPATPPPLTAYETVCAAWASPLRVTVKL</sequence>
<reference evidence="2" key="2">
    <citation type="submission" date="2021-08" db="EMBL/GenBank/DDBJ databases">
        <authorList>
            <person name="Tani A."/>
            <person name="Ola A."/>
            <person name="Ogura Y."/>
            <person name="Katsura K."/>
            <person name="Hayashi T."/>
        </authorList>
    </citation>
    <scope>NUCLEOTIDE SEQUENCE</scope>
    <source>
        <strain evidence="2">DSM 23632</strain>
    </source>
</reference>
<protein>
    <recommendedName>
        <fullName evidence="4">Secreted protein</fullName>
    </recommendedName>
</protein>
<name>A0ABQ4U1J2_9HYPH</name>
<dbReference type="Proteomes" id="UP001055057">
    <property type="component" value="Unassembled WGS sequence"/>
</dbReference>
<proteinExistence type="predicted"/>
<evidence type="ECO:0000313" key="2">
    <source>
        <dbReference type="EMBL" id="GJE61334.1"/>
    </source>
</evidence>
<gene>
    <name evidence="2" type="ORF">MPOCJGCO_3456</name>
</gene>
<feature type="region of interest" description="Disordered" evidence="1">
    <location>
        <begin position="1"/>
        <end position="22"/>
    </location>
</feature>
<organism evidence="2 3">
    <name type="scientific">Methylobacterium trifolii</name>
    <dbReference type="NCBI Taxonomy" id="1003092"/>
    <lineage>
        <taxon>Bacteria</taxon>
        <taxon>Pseudomonadati</taxon>
        <taxon>Pseudomonadota</taxon>
        <taxon>Alphaproteobacteria</taxon>
        <taxon>Hyphomicrobiales</taxon>
        <taxon>Methylobacteriaceae</taxon>
        <taxon>Methylobacterium</taxon>
    </lineage>
</organism>
<evidence type="ECO:0000313" key="3">
    <source>
        <dbReference type="Proteomes" id="UP001055057"/>
    </source>
</evidence>
<dbReference type="EMBL" id="BPRB01000202">
    <property type="protein sequence ID" value="GJE61334.1"/>
    <property type="molecule type" value="Genomic_DNA"/>
</dbReference>
<keyword evidence="3" id="KW-1185">Reference proteome</keyword>
<feature type="compositionally biased region" description="Gly residues" evidence="1">
    <location>
        <begin position="9"/>
        <end position="22"/>
    </location>
</feature>
<evidence type="ECO:0000256" key="1">
    <source>
        <dbReference type="SAM" id="MobiDB-lite"/>
    </source>
</evidence>
<evidence type="ECO:0008006" key="4">
    <source>
        <dbReference type="Google" id="ProtNLM"/>
    </source>
</evidence>
<reference evidence="2" key="1">
    <citation type="journal article" date="2021" name="Front. Microbiol.">
        <title>Comprehensive Comparative Genomics and Phenotyping of Methylobacterium Species.</title>
        <authorList>
            <person name="Alessa O."/>
            <person name="Ogura Y."/>
            <person name="Fujitani Y."/>
            <person name="Takami H."/>
            <person name="Hayashi T."/>
            <person name="Sahin N."/>
            <person name="Tani A."/>
        </authorList>
    </citation>
    <scope>NUCLEOTIDE SEQUENCE</scope>
    <source>
        <strain evidence="2">DSM 23632</strain>
    </source>
</reference>